<evidence type="ECO:0000313" key="2">
    <source>
        <dbReference type="EMBL" id="QNG53720.1"/>
    </source>
</evidence>
<dbReference type="AlphaFoldDB" id="A0A7G7MLQ9"/>
<keyword evidence="3" id="KW-1185">Reference proteome</keyword>
<protein>
    <submittedName>
        <fullName evidence="2">Uncharacterized protein</fullName>
    </submittedName>
</protein>
<feature type="region of interest" description="Disordered" evidence="1">
    <location>
        <begin position="1"/>
        <end position="44"/>
    </location>
</feature>
<accession>A0A7G7MLQ9</accession>
<reference evidence="2 3" key="1">
    <citation type="submission" date="2020-08" db="EMBL/GenBank/DDBJ databases">
        <authorList>
            <person name="Mo P."/>
        </authorList>
    </citation>
    <scope>NUCLEOTIDE SEQUENCE [LARGE SCALE GENOMIC DNA]</scope>
    <source>
        <strain evidence="2 3">CGMCC 4.1532</strain>
    </source>
</reference>
<sequence length="86" mass="9401">MTDMSRTSSPNTTNQPNTNTETQHDARQTNEDRERDPRTRRSIAAHLGILIDGSGPASGRPQPTLCAVDLAVATFKIVAAGRWSPW</sequence>
<evidence type="ECO:0000313" key="3">
    <source>
        <dbReference type="Proteomes" id="UP000515728"/>
    </source>
</evidence>
<gene>
    <name evidence="2" type="ORF">H6H00_07215</name>
</gene>
<dbReference type="RefSeq" id="WP_185720547.1">
    <property type="nucleotide sequence ID" value="NZ_CP060131.1"/>
</dbReference>
<organism evidence="2 3">
    <name type="scientific">Pseudonocardia petroleophila</name>
    <dbReference type="NCBI Taxonomy" id="37331"/>
    <lineage>
        <taxon>Bacteria</taxon>
        <taxon>Bacillati</taxon>
        <taxon>Actinomycetota</taxon>
        <taxon>Actinomycetes</taxon>
        <taxon>Pseudonocardiales</taxon>
        <taxon>Pseudonocardiaceae</taxon>
        <taxon>Pseudonocardia</taxon>
    </lineage>
</organism>
<proteinExistence type="predicted"/>
<feature type="compositionally biased region" description="Basic and acidic residues" evidence="1">
    <location>
        <begin position="22"/>
        <end position="39"/>
    </location>
</feature>
<dbReference type="EMBL" id="CP060131">
    <property type="protein sequence ID" value="QNG53720.1"/>
    <property type="molecule type" value="Genomic_DNA"/>
</dbReference>
<evidence type="ECO:0000256" key="1">
    <source>
        <dbReference type="SAM" id="MobiDB-lite"/>
    </source>
</evidence>
<name>A0A7G7MLQ9_9PSEU</name>
<dbReference type="Proteomes" id="UP000515728">
    <property type="component" value="Chromosome"/>
</dbReference>
<dbReference type="KEGG" id="ppel:H6H00_07215"/>
<feature type="compositionally biased region" description="Low complexity" evidence="1">
    <location>
        <begin position="7"/>
        <end position="21"/>
    </location>
</feature>